<evidence type="ECO:0000313" key="5">
    <source>
        <dbReference type="EMBL" id="WAJ71592.1"/>
    </source>
</evidence>
<dbReference type="InterPro" id="IPR020094">
    <property type="entry name" value="TruA/RsuA/RluB/E/F_N"/>
</dbReference>
<dbReference type="NCBIfam" id="TIGR00093">
    <property type="entry name" value="pseudouridine synthase"/>
    <property type="match status" value="1"/>
</dbReference>
<reference evidence="5" key="1">
    <citation type="submission" date="2022-10" db="EMBL/GenBank/DDBJ databases">
        <title>Catenovulum adriacola sp. nov. isolated in the Harbour of Susak.</title>
        <authorList>
            <person name="Schoch T."/>
            <person name="Reich S.J."/>
            <person name="Stoeferle S."/>
            <person name="Flaiz M."/>
            <person name="Kazda M."/>
            <person name="Riedel C.U."/>
            <person name="Duerre P."/>
        </authorList>
    </citation>
    <scope>NUCLEOTIDE SEQUENCE</scope>
    <source>
        <strain evidence="5">TS8</strain>
    </source>
</reference>
<proteinExistence type="inferred from homology"/>
<dbReference type="InterPro" id="IPR006145">
    <property type="entry name" value="PsdUridine_synth_RsuA/RluA"/>
</dbReference>
<comment type="similarity">
    <text evidence="1 3">Belongs to the pseudouridine synthase RsuA family.</text>
</comment>
<evidence type="ECO:0000313" key="6">
    <source>
        <dbReference type="Proteomes" id="UP001163726"/>
    </source>
</evidence>
<keyword evidence="2 3" id="KW-0413">Isomerase</keyword>
<keyword evidence="6" id="KW-1185">Reference proteome</keyword>
<evidence type="ECO:0000256" key="1">
    <source>
        <dbReference type="ARBA" id="ARBA00008348"/>
    </source>
</evidence>
<dbReference type="Proteomes" id="UP001163726">
    <property type="component" value="Chromosome"/>
</dbReference>
<sequence>MNRKPAHKTISAEQTRVIIFNKPFNVLTQFTDDQNRKTLKDFINVKDVYAAGRLDKDSEGLLILTNNGQLQHQLANPDKKQGKVYWVQVEGQANQTQIDALKKGVPLKDGLTKPALVEIIPEPNDLWPRNPPIRERQSIPTSWLKLTLFEGKNRQVRRMTAHVGLPTLRLIRHQIANINLDGLEPGQWREIDLSEIKI</sequence>
<protein>
    <recommendedName>
        <fullName evidence="3">Pseudouridine synthase</fullName>
        <ecNumber evidence="3">5.4.99.-</ecNumber>
    </recommendedName>
</protein>
<dbReference type="InterPro" id="IPR042092">
    <property type="entry name" value="PsdUridine_s_RsuA/RluB/E/F_cat"/>
</dbReference>
<dbReference type="InterPro" id="IPR050343">
    <property type="entry name" value="RsuA_PseudoU_synthase"/>
</dbReference>
<evidence type="ECO:0000256" key="2">
    <source>
        <dbReference type="ARBA" id="ARBA00023235"/>
    </source>
</evidence>
<evidence type="ECO:0000256" key="3">
    <source>
        <dbReference type="RuleBase" id="RU003887"/>
    </source>
</evidence>
<name>A0ABY7AS51_9ALTE</name>
<dbReference type="Gene3D" id="3.30.70.580">
    <property type="entry name" value="Pseudouridine synthase I, catalytic domain, N-terminal subdomain"/>
    <property type="match status" value="1"/>
</dbReference>
<accession>A0ABY7AS51</accession>
<organism evidence="5 6">
    <name type="scientific">Catenovulum adriaticum</name>
    <dbReference type="NCBI Taxonomy" id="2984846"/>
    <lineage>
        <taxon>Bacteria</taxon>
        <taxon>Pseudomonadati</taxon>
        <taxon>Pseudomonadota</taxon>
        <taxon>Gammaproteobacteria</taxon>
        <taxon>Alteromonadales</taxon>
        <taxon>Alteromonadaceae</taxon>
        <taxon>Catenovulum</taxon>
    </lineage>
</organism>
<gene>
    <name evidence="5" type="ORF">OLW01_06790</name>
</gene>
<dbReference type="PROSITE" id="PS01149">
    <property type="entry name" value="PSI_RSU"/>
    <property type="match status" value="1"/>
</dbReference>
<dbReference type="InterPro" id="IPR000748">
    <property type="entry name" value="PsdUridine_synth_RsuA/RluB/E/F"/>
</dbReference>
<dbReference type="EC" id="5.4.99.-" evidence="3"/>
<dbReference type="SUPFAM" id="SSF55120">
    <property type="entry name" value="Pseudouridine synthase"/>
    <property type="match status" value="1"/>
</dbReference>
<dbReference type="Pfam" id="PF00849">
    <property type="entry name" value="PseudoU_synth_2"/>
    <property type="match status" value="1"/>
</dbReference>
<dbReference type="PANTHER" id="PTHR47683:SF2">
    <property type="entry name" value="RNA-BINDING S4 DOMAIN-CONTAINING PROTEIN"/>
    <property type="match status" value="1"/>
</dbReference>
<evidence type="ECO:0000259" key="4">
    <source>
        <dbReference type="Pfam" id="PF00849"/>
    </source>
</evidence>
<dbReference type="PANTHER" id="PTHR47683">
    <property type="entry name" value="PSEUDOURIDINE SYNTHASE FAMILY PROTEIN-RELATED"/>
    <property type="match status" value="1"/>
</dbReference>
<dbReference type="Gene3D" id="3.30.70.1560">
    <property type="entry name" value="Alpha-L RNA-binding motif"/>
    <property type="match status" value="1"/>
</dbReference>
<dbReference type="EMBL" id="CP109965">
    <property type="protein sequence ID" value="WAJ71592.1"/>
    <property type="molecule type" value="Genomic_DNA"/>
</dbReference>
<feature type="domain" description="Pseudouridine synthase RsuA/RluA-like" evidence="4">
    <location>
        <begin position="17"/>
        <end position="162"/>
    </location>
</feature>
<dbReference type="InterPro" id="IPR020103">
    <property type="entry name" value="PsdUridine_synth_cat_dom_sf"/>
</dbReference>
<dbReference type="InterPro" id="IPR018496">
    <property type="entry name" value="PsdUridine_synth_RsuA/RluB_CS"/>
</dbReference>